<keyword evidence="1" id="KW-0175">Coiled coil</keyword>
<dbReference type="PANTHER" id="PTHR33883">
    <property type="entry name" value="WPP DOMAIN-ASSOCIATED PROTEIN"/>
    <property type="match status" value="1"/>
</dbReference>
<dbReference type="PANTHER" id="PTHR33883:SF7">
    <property type="entry name" value="OS04G0521600 PROTEIN"/>
    <property type="match status" value="1"/>
</dbReference>
<evidence type="ECO:0000256" key="1">
    <source>
        <dbReference type="SAM" id="Coils"/>
    </source>
</evidence>
<dbReference type="Proteomes" id="UP000516437">
    <property type="component" value="Chromosome 3"/>
</dbReference>
<evidence type="ECO:0000313" key="4">
    <source>
        <dbReference type="Proteomes" id="UP000516437"/>
    </source>
</evidence>
<gene>
    <name evidence="3" type="ORF">CJ030_MR3G018679</name>
</gene>
<keyword evidence="4" id="KW-1185">Reference proteome</keyword>
<name>A0A6A1W8G4_9ROSI</name>
<dbReference type="AlphaFoldDB" id="A0A6A1W8G4"/>
<protein>
    <submittedName>
        <fullName evidence="3">WPP domain-associated protein</fullName>
    </submittedName>
</protein>
<comment type="caution">
    <text evidence="3">The sequence shown here is derived from an EMBL/GenBank/DDBJ whole genome shotgun (WGS) entry which is preliminary data.</text>
</comment>
<organism evidence="3 4">
    <name type="scientific">Morella rubra</name>
    <name type="common">Chinese bayberry</name>
    <dbReference type="NCBI Taxonomy" id="262757"/>
    <lineage>
        <taxon>Eukaryota</taxon>
        <taxon>Viridiplantae</taxon>
        <taxon>Streptophyta</taxon>
        <taxon>Embryophyta</taxon>
        <taxon>Tracheophyta</taxon>
        <taxon>Spermatophyta</taxon>
        <taxon>Magnoliopsida</taxon>
        <taxon>eudicotyledons</taxon>
        <taxon>Gunneridae</taxon>
        <taxon>Pentapetalae</taxon>
        <taxon>rosids</taxon>
        <taxon>fabids</taxon>
        <taxon>Fagales</taxon>
        <taxon>Myricaceae</taxon>
        <taxon>Morella</taxon>
    </lineage>
</organism>
<reference evidence="3 4" key="1">
    <citation type="journal article" date="2019" name="Plant Biotechnol. J.">
        <title>The red bayberry genome and genetic basis of sex determination.</title>
        <authorList>
            <person name="Jia H.M."/>
            <person name="Jia H.J."/>
            <person name="Cai Q.L."/>
            <person name="Wang Y."/>
            <person name="Zhao H.B."/>
            <person name="Yang W.F."/>
            <person name="Wang G.Y."/>
            <person name="Li Y.H."/>
            <person name="Zhan D.L."/>
            <person name="Shen Y.T."/>
            <person name="Niu Q.F."/>
            <person name="Chang L."/>
            <person name="Qiu J."/>
            <person name="Zhao L."/>
            <person name="Xie H.B."/>
            <person name="Fu W.Y."/>
            <person name="Jin J."/>
            <person name="Li X.W."/>
            <person name="Jiao Y."/>
            <person name="Zhou C.C."/>
            <person name="Tu T."/>
            <person name="Chai C.Y."/>
            <person name="Gao J.L."/>
            <person name="Fan L.J."/>
            <person name="van de Weg E."/>
            <person name="Wang J.Y."/>
            <person name="Gao Z.S."/>
        </authorList>
    </citation>
    <scope>NUCLEOTIDE SEQUENCE [LARGE SCALE GENOMIC DNA]</scope>
    <source>
        <tissue evidence="3">Leaves</tissue>
    </source>
</reference>
<dbReference type="InterPro" id="IPR037490">
    <property type="entry name" value="WAP"/>
</dbReference>
<proteinExistence type="predicted"/>
<sequence>MDEFFGGMDDRLRVSVTDSTMMSIVYHAMDKAHEKVKSKAGIVERLNEMSKFYELAVMQLEGCLKFVQQETGSCILESSCEEVLADLKEIRDRLQGRLEESELAISDKDRELTERVENEMKLRQALEMKERELVFLRANLEIERKKSEGIEEFVLGNRVDQDRDGEFSELKNSVDQQVWNIKQKLGPDYKVIDEERNRGIDNKKIEQMGLDIDMLKETLDLAFQKMQNAIFLSQIGPIGQQWRWTIEKDTISLLIRGLMRSYNESFDEKVREKEKQVLTGLTKHWSDVMNGIASLRRELEPLCSENDLKADNVKNPVTSAPSSISGWKISQEARERSSPEDGNCNITEKSSLKVEEVSSEEELIEREQQDDGIHDVAQMVKSHDSSFPRKSEEMNRLKQEIFQEQRCLTFRREKDSLKLKRRIQDIVVRLDNLMEWNAKLEKTFGDHISMHGDENFIEKRVSQIDQGLDTLVDVWDKIDDVSVSYSVSEDQQNEIRMLREEKEDANLQTMVIEETYVILIEGLAKEFYVELCDHDLECLIREGIYREFLAETVRQWDEKFGTNKIDAQTSEEIYSTVLSETLKDYGSSHDFALWNSQDIRAESNIVEDSTYGNELGRVEGAVREDICTAFLRQMLKEWNESTEVYDAERLTREEIYRVVFGESIRSGVYSASSALSQCQKVELPDNFLNGFPAATGECFRSAQNLESEEVSVLLFREMLKELKMQIDGYKLQSLIRDDIYQFVIVEAVKDASILFRKAESGIEDNILGDMLYANKSNNDDSEDREEENIIQKPDSLPRGFQVEEDMLSSESSELEEYSARTDFLEMKSEEREEHKIFEELPIDEEQTFSSVCSNLGKSLQHLVMSKALLSELGCSLGISTVGDVHTVYDQMTPILCVTHGGPSFHGLKYSEDRQLNASDSDSISSSLKGFLQVLADFELTVLDKLENGILRLEEVKYNSDPLVELVASLRNKELIYRKAFVRRCHNLQKAELEVDLLGDQVDVLLGLLERIYTTLHQYSPALQQYFEVSDILNLIKNELTGGAVPVHDE</sequence>
<feature type="compositionally biased region" description="Polar residues" evidence="2">
    <location>
        <begin position="315"/>
        <end position="325"/>
    </location>
</feature>
<feature type="coiled-coil region" evidence="1">
    <location>
        <begin position="84"/>
        <end position="146"/>
    </location>
</feature>
<dbReference type="OrthoDB" id="1868826at2759"/>
<evidence type="ECO:0000256" key="2">
    <source>
        <dbReference type="SAM" id="MobiDB-lite"/>
    </source>
</evidence>
<dbReference type="EMBL" id="RXIC02000021">
    <property type="protein sequence ID" value="KAB1219080.1"/>
    <property type="molecule type" value="Genomic_DNA"/>
</dbReference>
<evidence type="ECO:0000313" key="3">
    <source>
        <dbReference type="EMBL" id="KAB1219080.1"/>
    </source>
</evidence>
<accession>A0A6A1W8G4</accession>
<feature type="region of interest" description="Disordered" evidence="2">
    <location>
        <begin position="313"/>
        <end position="346"/>
    </location>
</feature>